<evidence type="ECO:0000313" key="3">
    <source>
        <dbReference type="Proteomes" id="UP000676310"/>
    </source>
</evidence>
<gene>
    <name evidence="2" type="ORF">ALTATR162_LOCUS3181</name>
</gene>
<name>A0A8J2MZT8_9PLEO</name>
<evidence type="ECO:0000259" key="1">
    <source>
        <dbReference type="Pfam" id="PF20263"/>
    </source>
</evidence>
<comment type="caution">
    <text evidence="2">The sequence shown here is derived from an EMBL/GenBank/DDBJ whole genome shotgun (WGS) entry which is preliminary data.</text>
</comment>
<dbReference type="EMBL" id="CAJRGZ010000016">
    <property type="protein sequence ID" value="CAG5153447.1"/>
    <property type="molecule type" value="Genomic_DNA"/>
</dbReference>
<proteinExistence type="predicted"/>
<accession>A0A8J2MZT8</accession>
<organism evidence="2 3">
    <name type="scientific">Alternaria atra</name>
    <dbReference type="NCBI Taxonomy" id="119953"/>
    <lineage>
        <taxon>Eukaryota</taxon>
        <taxon>Fungi</taxon>
        <taxon>Dikarya</taxon>
        <taxon>Ascomycota</taxon>
        <taxon>Pezizomycotina</taxon>
        <taxon>Dothideomycetes</taxon>
        <taxon>Pleosporomycetidae</taxon>
        <taxon>Pleosporales</taxon>
        <taxon>Pleosporineae</taxon>
        <taxon>Pleosporaceae</taxon>
        <taxon>Alternaria</taxon>
        <taxon>Alternaria sect. Ulocladioides</taxon>
    </lineage>
</organism>
<dbReference type="GeneID" id="67014709"/>
<dbReference type="Proteomes" id="UP000676310">
    <property type="component" value="Unassembled WGS sequence"/>
</dbReference>
<dbReference type="OrthoDB" id="5521299at2759"/>
<evidence type="ECO:0000313" key="2">
    <source>
        <dbReference type="EMBL" id="CAG5153447.1"/>
    </source>
</evidence>
<feature type="domain" description="LYR motif-containing protein Cup1-like N-terminal" evidence="1">
    <location>
        <begin position="17"/>
        <end position="127"/>
    </location>
</feature>
<sequence>MPASFQQSASSLQPVHLLRALLREASYLPDATARSYFRRYIVNRYKAYQPKQNATASFDVQAVDKYRHRSFKRRQIAIINERTRPLLRKGQKGLNFLRRANQGEIPCLQKVLFFTYGRMGRRKYALLEDILKPDPITDGGALAATDEVGPAPLQKLYYSNKRYLQYFDAPKVATKTHHTINISNRYSRLRAVLRTQHQKGISIHRELKSPAMKTPINNMWERPMPIKRARNNVRRWYAETMTRMLPPLPTEEWDNIRAMMVGDRKIGLVKRRGPGSVLNADSVTEDKLFASTVEEAIALDKPSRADKPAGMQRPHAITPKFMQRMYTKLLVLCCKVEWDDEQKRWKAIWGEPMKTIKPSLYNAPTDEILFAGVDATGKMPKTPKKHALDRSLHIQPRNSEGEYMRFPFFAEYLPESNPTRKELEEWKRKRAVAAARAEKQKAS</sequence>
<dbReference type="InterPro" id="IPR046896">
    <property type="entry name" value="Cup1-like_N"/>
</dbReference>
<dbReference type="CDD" id="cd20273">
    <property type="entry name" value="Complex1_LYR_unchar"/>
    <property type="match status" value="1"/>
</dbReference>
<keyword evidence="3" id="KW-1185">Reference proteome</keyword>
<dbReference type="AlphaFoldDB" id="A0A8J2MZT8"/>
<protein>
    <recommendedName>
        <fullName evidence="1">LYR motif-containing protein Cup1-like N-terminal domain-containing protein</fullName>
    </recommendedName>
</protein>
<dbReference type="Pfam" id="PF20263">
    <property type="entry name" value="LYRM2-like"/>
    <property type="match status" value="1"/>
</dbReference>
<dbReference type="RefSeq" id="XP_043166722.1">
    <property type="nucleotide sequence ID" value="XM_043310787.1"/>
</dbReference>
<reference evidence="2" key="1">
    <citation type="submission" date="2021-05" db="EMBL/GenBank/DDBJ databases">
        <authorList>
            <person name="Stam R."/>
        </authorList>
    </citation>
    <scope>NUCLEOTIDE SEQUENCE</scope>
    <source>
        <strain evidence="2">CS162</strain>
    </source>
</reference>